<keyword evidence="3" id="KW-0443">Lipid metabolism</keyword>
<evidence type="ECO:0000256" key="4">
    <source>
        <dbReference type="SAM" id="Phobius"/>
    </source>
</evidence>
<dbReference type="GO" id="GO:0016042">
    <property type="term" value="P:lipid catabolic process"/>
    <property type="evidence" value="ECO:0007669"/>
    <property type="project" value="UniProtKB-KW"/>
</dbReference>
<organism evidence="5 6">
    <name type="scientific">Mojavia pulchra JT2-VF2</name>
    <dbReference type="NCBI Taxonomy" id="287848"/>
    <lineage>
        <taxon>Bacteria</taxon>
        <taxon>Bacillati</taxon>
        <taxon>Cyanobacteriota</taxon>
        <taxon>Cyanophyceae</taxon>
        <taxon>Nostocales</taxon>
        <taxon>Nostocaceae</taxon>
    </lineage>
</organism>
<dbReference type="Proteomes" id="UP000715781">
    <property type="component" value="Unassembled WGS sequence"/>
</dbReference>
<dbReference type="Pfam" id="PF03403">
    <property type="entry name" value="PAF-AH_p_II"/>
    <property type="match status" value="1"/>
</dbReference>
<reference evidence="5" key="2">
    <citation type="journal article" date="2022" name="Microbiol. Resour. Announc.">
        <title>Metagenome Sequencing to Explore Phylogenomics of Terrestrial Cyanobacteria.</title>
        <authorList>
            <person name="Ward R.D."/>
            <person name="Stajich J.E."/>
            <person name="Johansen J.R."/>
            <person name="Huntemann M."/>
            <person name="Clum A."/>
            <person name="Foster B."/>
            <person name="Foster B."/>
            <person name="Roux S."/>
            <person name="Palaniappan K."/>
            <person name="Varghese N."/>
            <person name="Mukherjee S."/>
            <person name="Reddy T.B.K."/>
            <person name="Daum C."/>
            <person name="Copeland A."/>
            <person name="Chen I.A."/>
            <person name="Ivanova N.N."/>
            <person name="Kyrpides N.C."/>
            <person name="Shapiro N."/>
            <person name="Eloe-Fadrosh E.A."/>
            <person name="Pietrasiak N."/>
        </authorList>
    </citation>
    <scope>NUCLEOTIDE SEQUENCE</scope>
    <source>
        <strain evidence="5">JT2-VF2</strain>
    </source>
</reference>
<dbReference type="GO" id="GO:0003847">
    <property type="term" value="F:1-alkyl-2-acetylglycerophosphocholine esterase activity"/>
    <property type="evidence" value="ECO:0007669"/>
    <property type="project" value="TreeGrafter"/>
</dbReference>
<keyword evidence="1" id="KW-0378">Hydrolase</keyword>
<evidence type="ECO:0000313" key="6">
    <source>
        <dbReference type="Proteomes" id="UP000715781"/>
    </source>
</evidence>
<proteinExistence type="predicted"/>
<evidence type="ECO:0000256" key="1">
    <source>
        <dbReference type="ARBA" id="ARBA00022801"/>
    </source>
</evidence>
<dbReference type="AlphaFoldDB" id="A0A951UIG0"/>
<protein>
    <recommendedName>
        <fullName evidence="7">Platelet-activating factor acetylhydrolase</fullName>
    </recommendedName>
</protein>
<dbReference type="PANTHER" id="PTHR10272:SF0">
    <property type="entry name" value="PLATELET-ACTIVATING FACTOR ACETYLHYDROLASE"/>
    <property type="match status" value="1"/>
</dbReference>
<gene>
    <name evidence="5" type="ORF">KME32_26280</name>
</gene>
<evidence type="ECO:0008006" key="7">
    <source>
        <dbReference type="Google" id="ProtNLM"/>
    </source>
</evidence>
<keyword evidence="4" id="KW-0812">Transmembrane</keyword>
<sequence>MNLAMVQMNMFQQTIKKTFCKKQLLSQPIIFLNQVFLAITIITLFIGSNSINTLANTHTNKFLKFEKISSNKQLTIKLPNLTGKYQVGTVTYEFTDFNRDEVITTNNLIDKRRLKAQIWYPAKVSPGKTPAPYMESEAVQFAAELVKNLPNVPPDIAKNFSHLISVIRTHAIPNAPLASQKFSYPVIFLSHQGSAGFPELHTTLGEELASHGYIVVNIFHTYDAAVTVFSDQTIYADPQILADLSSTDPNKFKRTVDLLVNIRAADVSFLLDELQKINTSDPKGILTGRLDLQKVGITGHSLGGQTSMLALSREQRLKAGIGMDGWQPEIILAQKLNQPFMLLHQPFPDSSNKEIDAIWRKLKNDGYDVSIKGSEHQDFADLPLLLKLFSQQIQGQLRIIDPAEANKIIKAYHLAFFDKYLKNDNYPPIDCLAYNYRKQVNYRAFIVKQTQAKVLGGFFSLFAIGMICRRKHKLTKIKL</sequence>
<name>A0A951UIG0_9NOST</name>
<dbReference type="InterPro" id="IPR029058">
    <property type="entry name" value="AB_hydrolase_fold"/>
</dbReference>
<evidence type="ECO:0000256" key="3">
    <source>
        <dbReference type="ARBA" id="ARBA00023098"/>
    </source>
</evidence>
<evidence type="ECO:0000256" key="2">
    <source>
        <dbReference type="ARBA" id="ARBA00022963"/>
    </source>
</evidence>
<keyword evidence="4" id="KW-1133">Transmembrane helix</keyword>
<accession>A0A951UIG0</accession>
<comment type="caution">
    <text evidence="5">The sequence shown here is derived from an EMBL/GenBank/DDBJ whole genome shotgun (WGS) entry which is preliminary data.</text>
</comment>
<reference evidence="5" key="1">
    <citation type="submission" date="2021-05" db="EMBL/GenBank/DDBJ databases">
        <authorList>
            <person name="Pietrasiak N."/>
            <person name="Ward R."/>
            <person name="Stajich J.E."/>
            <person name="Kurbessoian T."/>
        </authorList>
    </citation>
    <scope>NUCLEOTIDE SEQUENCE</scope>
    <source>
        <strain evidence="5">JT2-VF2</strain>
    </source>
</reference>
<keyword evidence="2" id="KW-0442">Lipid degradation</keyword>
<dbReference type="PANTHER" id="PTHR10272">
    <property type="entry name" value="PLATELET-ACTIVATING FACTOR ACETYLHYDROLASE"/>
    <property type="match status" value="1"/>
</dbReference>
<dbReference type="EMBL" id="JAHHHN010000023">
    <property type="protein sequence ID" value="MBW4564573.1"/>
    <property type="molecule type" value="Genomic_DNA"/>
</dbReference>
<dbReference type="SUPFAM" id="SSF53474">
    <property type="entry name" value="alpha/beta-Hydrolases"/>
    <property type="match status" value="1"/>
</dbReference>
<dbReference type="Gene3D" id="3.40.50.1820">
    <property type="entry name" value="alpha/beta hydrolase"/>
    <property type="match status" value="1"/>
</dbReference>
<evidence type="ECO:0000313" key="5">
    <source>
        <dbReference type="EMBL" id="MBW4564573.1"/>
    </source>
</evidence>
<keyword evidence="4" id="KW-0472">Membrane</keyword>
<feature type="transmembrane region" description="Helical" evidence="4">
    <location>
        <begin position="24"/>
        <end position="46"/>
    </location>
</feature>